<dbReference type="InParanoid" id="A0A1E7FJH1"/>
<organism evidence="2 3">
    <name type="scientific">Fragilariopsis cylindrus CCMP1102</name>
    <dbReference type="NCBI Taxonomy" id="635003"/>
    <lineage>
        <taxon>Eukaryota</taxon>
        <taxon>Sar</taxon>
        <taxon>Stramenopiles</taxon>
        <taxon>Ochrophyta</taxon>
        <taxon>Bacillariophyta</taxon>
        <taxon>Bacillariophyceae</taxon>
        <taxon>Bacillariophycidae</taxon>
        <taxon>Bacillariales</taxon>
        <taxon>Bacillariaceae</taxon>
        <taxon>Fragilariopsis</taxon>
    </lineage>
</organism>
<dbReference type="Proteomes" id="UP000095751">
    <property type="component" value="Unassembled WGS sequence"/>
</dbReference>
<keyword evidence="3" id="KW-1185">Reference proteome</keyword>
<evidence type="ECO:0000256" key="1">
    <source>
        <dbReference type="SAM" id="SignalP"/>
    </source>
</evidence>
<proteinExistence type="predicted"/>
<name>A0A1E7FJH1_9STRA</name>
<dbReference type="AlphaFoldDB" id="A0A1E7FJH1"/>
<feature type="chain" id="PRO_5009193179" evidence="1">
    <location>
        <begin position="25"/>
        <end position="410"/>
    </location>
</feature>
<dbReference type="EMBL" id="KV784356">
    <property type="protein sequence ID" value="OEU18329.1"/>
    <property type="molecule type" value="Genomic_DNA"/>
</dbReference>
<keyword evidence="1" id="KW-0732">Signal</keyword>
<sequence length="410" mass="45445">MKYNMLPAGLVVVISCVLILEVRSEFTRNINAVPNCIRPGMDEFYAEYGNDDGKKSIVDDGVNDLDLNYLSDDFVQHFGECIDEDVNDDGSCFSYGNVSGIFNSMMITIEPTSNGDEDIISIWSDPPELVSIECDGLLGGNKLHYDYDKIANNIITGRGQGILIKHPAAKRNRTLYITTGDSAYIDRMRTFDFVPQRYYHTIVNIKKGFDRIQINGMYGSGVVVRADLRNSTTAASYTSYADNSIAIIDLPLLMSSPGSKSYYNPISDVRAGGNNSVLLLKGNPDMFFCYNENATCFVDGDIGHDYDYDCDESKGKLITNDCTNITNINAGSCTDEDFEDYNNIVSKANDFKLMLKLELEFETTTRTFVILPPPPFIDPSSSSSSSSSSSPMIFSLMIVGPLFLWMILPS</sequence>
<evidence type="ECO:0000313" key="3">
    <source>
        <dbReference type="Proteomes" id="UP000095751"/>
    </source>
</evidence>
<evidence type="ECO:0000313" key="2">
    <source>
        <dbReference type="EMBL" id="OEU18329.1"/>
    </source>
</evidence>
<gene>
    <name evidence="2" type="ORF">FRACYDRAFT_236605</name>
</gene>
<feature type="signal peptide" evidence="1">
    <location>
        <begin position="1"/>
        <end position="24"/>
    </location>
</feature>
<dbReference type="KEGG" id="fcy:FRACYDRAFT_236605"/>
<protein>
    <submittedName>
        <fullName evidence="2">Uncharacterized protein</fullName>
    </submittedName>
</protein>
<reference evidence="2 3" key="1">
    <citation type="submission" date="2016-09" db="EMBL/GenBank/DDBJ databases">
        <title>Extensive genetic diversity and differential bi-allelic expression allows diatom success in the polar Southern Ocean.</title>
        <authorList>
            <consortium name="DOE Joint Genome Institute"/>
            <person name="Mock T."/>
            <person name="Otillar R.P."/>
            <person name="Strauss J."/>
            <person name="Dupont C."/>
            <person name="Frickenhaus S."/>
            <person name="Maumus F."/>
            <person name="Mcmullan M."/>
            <person name="Sanges R."/>
            <person name="Schmutz J."/>
            <person name="Toseland A."/>
            <person name="Valas R."/>
            <person name="Veluchamy A."/>
            <person name="Ward B.J."/>
            <person name="Allen A."/>
            <person name="Barry K."/>
            <person name="Falciatore A."/>
            <person name="Ferrante M."/>
            <person name="Fortunato A.E."/>
            <person name="Gloeckner G."/>
            <person name="Gruber A."/>
            <person name="Hipkin R."/>
            <person name="Janech M."/>
            <person name="Kroth P."/>
            <person name="Leese F."/>
            <person name="Lindquist E."/>
            <person name="Lyon B.R."/>
            <person name="Martin J."/>
            <person name="Mayer C."/>
            <person name="Parker M."/>
            <person name="Quesneville H."/>
            <person name="Raymond J."/>
            <person name="Uhlig C."/>
            <person name="Valentin K.U."/>
            <person name="Worden A.Z."/>
            <person name="Armbrust E.V."/>
            <person name="Bowler C."/>
            <person name="Green B."/>
            <person name="Moulton V."/>
            <person name="Van Oosterhout C."/>
            <person name="Grigoriev I."/>
        </authorList>
    </citation>
    <scope>NUCLEOTIDE SEQUENCE [LARGE SCALE GENOMIC DNA]</scope>
    <source>
        <strain evidence="2 3">CCMP1102</strain>
    </source>
</reference>
<dbReference type="PROSITE" id="PS51257">
    <property type="entry name" value="PROKAR_LIPOPROTEIN"/>
    <property type="match status" value="1"/>
</dbReference>
<accession>A0A1E7FJH1</accession>